<dbReference type="PANTHER" id="PTHR30177">
    <property type="entry name" value="GLYCINE BETAINE/L-PROLINE TRANSPORT SYSTEM PERMEASE PROTEIN PROW"/>
    <property type="match status" value="1"/>
</dbReference>
<dbReference type="RefSeq" id="WP_179608662.1">
    <property type="nucleotide sequence ID" value="NZ_BAABEH010000001.1"/>
</dbReference>
<dbReference type="GO" id="GO:0031460">
    <property type="term" value="P:glycine betaine transport"/>
    <property type="evidence" value="ECO:0007669"/>
    <property type="project" value="TreeGrafter"/>
</dbReference>
<evidence type="ECO:0000313" key="9">
    <source>
        <dbReference type="Proteomes" id="UP000578352"/>
    </source>
</evidence>
<dbReference type="GO" id="GO:0005886">
    <property type="term" value="C:plasma membrane"/>
    <property type="evidence" value="ECO:0007669"/>
    <property type="project" value="UniProtKB-SubCell"/>
</dbReference>
<comment type="subcellular location">
    <subcellularLocation>
        <location evidence="6">Cell membrane</location>
        <topology evidence="6">Multi-pass membrane protein</topology>
    </subcellularLocation>
    <subcellularLocation>
        <location evidence="1">Membrane</location>
        <topology evidence="1">Multi-pass membrane protein</topology>
    </subcellularLocation>
</comment>
<dbReference type="PANTHER" id="PTHR30177:SF4">
    <property type="entry name" value="OSMOPROTECTANT IMPORT PERMEASE PROTEIN OSMW"/>
    <property type="match status" value="1"/>
</dbReference>
<dbReference type="EMBL" id="JACCFL010000001">
    <property type="protein sequence ID" value="NYJ25760.1"/>
    <property type="molecule type" value="Genomic_DNA"/>
</dbReference>
<dbReference type="InterPro" id="IPR035906">
    <property type="entry name" value="MetI-like_sf"/>
</dbReference>
<protein>
    <submittedName>
        <fullName evidence="8">Osmoprotectant transport system permease protein</fullName>
    </submittedName>
</protein>
<feature type="transmembrane region" description="Helical" evidence="6">
    <location>
        <begin position="136"/>
        <end position="164"/>
    </location>
</feature>
<dbReference type="Pfam" id="PF00528">
    <property type="entry name" value="BPD_transp_1"/>
    <property type="match status" value="1"/>
</dbReference>
<name>A0A853D424_9MICO</name>
<proteinExistence type="inferred from homology"/>
<dbReference type="SUPFAM" id="SSF161098">
    <property type="entry name" value="MetI-like"/>
    <property type="match status" value="1"/>
</dbReference>
<evidence type="ECO:0000256" key="4">
    <source>
        <dbReference type="ARBA" id="ARBA00022989"/>
    </source>
</evidence>
<evidence type="ECO:0000256" key="2">
    <source>
        <dbReference type="ARBA" id="ARBA00022448"/>
    </source>
</evidence>
<keyword evidence="2 6" id="KW-0813">Transport</keyword>
<gene>
    <name evidence="8" type="ORF">HNR13_004047</name>
</gene>
<dbReference type="CDD" id="cd06261">
    <property type="entry name" value="TM_PBP2"/>
    <property type="match status" value="1"/>
</dbReference>
<keyword evidence="3 6" id="KW-0812">Transmembrane</keyword>
<evidence type="ECO:0000256" key="3">
    <source>
        <dbReference type="ARBA" id="ARBA00022692"/>
    </source>
</evidence>
<comment type="caution">
    <text evidence="8">The sequence shown here is derived from an EMBL/GenBank/DDBJ whole genome shotgun (WGS) entry which is preliminary data.</text>
</comment>
<feature type="transmembrane region" description="Helical" evidence="6">
    <location>
        <begin position="85"/>
        <end position="104"/>
    </location>
</feature>
<organism evidence="8 9">
    <name type="scientific">Leifsonia shinshuensis</name>
    <dbReference type="NCBI Taxonomy" id="150026"/>
    <lineage>
        <taxon>Bacteria</taxon>
        <taxon>Bacillati</taxon>
        <taxon>Actinomycetota</taxon>
        <taxon>Actinomycetes</taxon>
        <taxon>Micrococcales</taxon>
        <taxon>Microbacteriaceae</taxon>
        <taxon>Leifsonia</taxon>
    </lineage>
</organism>
<dbReference type="Proteomes" id="UP000578352">
    <property type="component" value="Unassembled WGS sequence"/>
</dbReference>
<evidence type="ECO:0000256" key="5">
    <source>
        <dbReference type="ARBA" id="ARBA00023136"/>
    </source>
</evidence>
<reference evidence="8 9" key="1">
    <citation type="submission" date="2020-07" db="EMBL/GenBank/DDBJ databases">
        <title>Sequencing the genomes of 1000 actinobacteria strains.</title>
        <authorList>
            <person name="Klenk H.-P."/>
        </authorList>
    </citation>
    <scope>NUCLEOTIDE SEQUENCE [LARGE SCALE GENOMIC DNA]</scope>
    <source>
        <strain evidence="8 9">DSM 15165</strain>
    </source>
</reference>
<keyword evidence="5 6" id="KW-0472">Membrane</keyword>
<evidence type="ECO:0000256" key="1">
    <source>
        <dbReference type="ARBA" id="ARBA00004141"/>
    </source>
</evidence>
<evidence type="ECO:0000259" key="7">
    <source>
        <dbReference type="PROSITE" id="PS50928"/>
    </source>
</evidence>
<dbReference type="AlphaFoldDB" id="A0A853D424"/>
<accession>A0A853D424</accession>
<feature type="transmembrane region" description="Helical" evidence="6">
    <location>
        <begin position="12"/>
        <end position="38"/>
    </location>
</feature>
<dbReference type="Gene3D" id="1.10.3720.10">
    <property type="entry name" value="MetI-like"/>
    <property type="match status" value="1"/>
</dbReference>
<evidence type="ECO:0000313" key="8">
    <source>
        <dbReference type="EMBL" id="NYJ25760.1"/>
    </source>
</evidence>
<dbReference type="PROSITE" id="PS50928">
    <property type="entry name" value="ABC_TM1"/>
    <property type="match status" value="1"/>
</dbReference>
<feature type="transmembrane region" description="Helical" evidence="6">
    <location>
        <begin position="184"/>
        <end position="205"/>
    </location>
</feature>
<dbReference type="InterPro" id="IPR000515">
    <property type="entry name" value="MetI-like"/>
</dbReference>
<sequence>MNSQLAWLQNNLAWIAQLTLSHLYLSIIPVIIGLAIALPIGWLAHRYRKLLPVIVAGSSLLYTIPSLAFFVLMPVIIGTKILDPLNVVIALTVYTIALLVRVVADGLGSVPEEAVQAATGMGYTAAQRLVRVQLPVAVPVIGAGLRVAVVANVSVVSMAALIGIPQLGSLFTYGLQVFQMLPVIIGILLSAVLALGLDLLVQGSIRGLTPWNRRMRGAS</sequence>
<keyword evidence="4 6" id="KW-1133">Transmembrane helix</keyword>
<comment type="similarity">
    <text evidence="6">Belongs to the binding-protein-dependent transport system permease family.</text>
</comment>
<feature type="transmembrane region" description="Helical" evidence="6">
    <location>
        <begin position="50"/>
        <end position="73"/>
    </location>
</feature>
<dbReference type="InterPro" id="IPR051204">
    <property type="entry name" value="ABC_transp_perm/SBD"/>
</dbReference>
<dbReference type="GO" id="GO:0055085">
    <property type="term" value="P:transmembrane transport"/>
    <property type="evidence" value="ECO:0007669"/>
    <property type="project" value="InterPro"/>
</dbReference>
<evidence type="ECO:0000256" key="6">
    <source>
        <dbReference type="RuleBase" id="RU363032"/>
    </source>
</evidence>
<feature type="domain" description="ABC transmembrane type-1" evidence="7">
    <location>
        <begin position="19"/>
        <end position="201"/>
    </location>
</feature>